<dbReference type="Gene3D" id="3.30.2310.20">
    <property type="entry name" value="RelE-like"/>
    <property type="match status" value="1"/>
</dbReference>
<evidence type="ECO:0000313" key="1">
    <source>
        <dbReference type="EMBL" id="KKR78347.1"/>
    </source>
</evidence>
<dbReference type="STRING" id="1618408.UU23_C0001G0111"/>
<dbReference type="AlphaFoldDB" id="A0A0G0WSI6"/>
<sequence>MFTLKITVTFSVTREKIVGSDEVLNKRIKTTLQKLAVNPSHPSLQSHKVNTQNYGIRWSSWVTGDIRIIWDYDSEQRLVIILLDIGTHSGTRKVYK</sequence>
<gene>
    <name evidence="1" type="ORF">UU23_C0001G0111</name>
</gene>
<dbReference type="InterPro" id="IPR035093">
    <property type="entry name" value="RelE/ParE_toxin_dom_sf"/>
</dbReference>
<protein>
    <recommendedName>
        <fullName evidence="3">Type II toxin-antitoxin system mRNA interferase toxin, RelE/StbE family</fullName>
    </recommendedName>
</protein>
<evidence type="ECO:0008006" key="3">
    <source>
        <dbReference type="Google" id="ProtNLM"/>
    </source>
</evidence>
<evidence type="ECO:0000313" key="2">
    <source>
        <dbReference type="Proteomes" id="UP000034292"/>
    </source>
</evidence>
<dbReference type="Proteomes" id="UP000034292">
    <property type="component" value="Unassembled WGS sequence"/>
</dbReference>
<accession>A0A0G0WSI6</accession>
<dbReference type="SUPFAM" id="SSF143011">
    <property type="entry name" value="RelE-like"/>
    <property type="match status" value="1"/>
</dbReference>
<organism evidence="1 2">
    <name type="scientific">Candidatus Curtissbacteria bacterium GW2011_GWA1_40_9</name>
    <dbReference type="NCBI Taxonomy" id="1618408"/>
    <lineage>
        <taxon>Bacteria</taxon>
        <taxon>Candidatus Curtissiibacteriota</taxon>
    </lineage>
</organism>
<name>A0A0G0WSI6_9BACT</name>
<reference evidence="1 2" key="1">
    <citation type="journal article" date="2015" name="Nature">
        <title>rRNA introns, odd ribosomes, and small enigmatic genomes across a large radiation of phyla.</title>
        <authorList>
            <person name="Brown C.T."/>
            <person name="Hug L.A."/>
            <person name="Thomas B.C."/>
            <person name="Sharon I."/>
            <person name="Castelle C.J."/>
            <person name="Singh A."/>
            <person name="Wilkins M.J."/>
            <person name="Williams K.H."/>
            <person name="Banfield J.F."/>
        </authorList>
    </citation>
    <scope>NUCLEOTIDE SEQUENCE [LARGE SCALE GENOMIC DNA]</scope>
</reference>
<dbReference type="EMBL" id="LBZV01000001">
    <property type="protein sequence ID" value="KKR78347.1"/>
    <property type="molecule type" value="Genomic_DNA"/>
</dbReference>
<comment type="caution">
    <text evidence="1">The sequence shown here is derived from an EMBL/GenBank/DDBJ whole genome shotgun (WGS) entry which is preliminary data.</text>
</comment>
<proteinExistence type="predicted"/>